<keyword evidence="10" id="KW-1185">Reference proteome</keyword>
<protein>
    <recommendedName>
        <fullName evidence="4">tRNA pseudouridine synthase A</fullName>
        <ecNumber evidence="4">5.4.99.12</ecNumber>
    </recommendedName>
    <alternativeName>
        <fullName evidence="4">tRNA pseudouridine(38-40) synthase</fullName>
    </alternativeName>
    <alternativeName>
        <fullName evidence="4">tRNA pseudouridylate synthase I</fullName>
    </alternativeName>
    <alternativeName>
        <fullName evidence="4">tRNA-uridine isomerase I</fullName>
    </alternativeName>
</protein>
<dbReference type="PANTHER" id="PTHR11142">
    <property type="entry name" value="PSEUDOURIDYLATE SYNTHASE"/>
    <property type="match status" value="1"/>
</dbReference>
<feature type="binding site" evidence="4 6">
    <location>
        <position position="101"/>
    </location>
    <ligand>
        <name>substrate</name>
    </ligand>
</feature>
<name>N6V0M6_9EURY</name>
<evidence type="ECO:0000313" key="10">
    <source>
        <dbReference type="Proteomes" id="UP000053695"/>
    </source>
</evidence>
<feature type="active site" description="Nucleophile" evidence="4 5">
    <location>
        <position position="50"/>
    </location>
</feature>
<sequence>MYILKIAYDGRYSFQQQPSKDTVCDKLLDVLDKLDFLKEYKIIYSGGRTDKGVSALGNFVVLKLKREPILSYINHHLKDYGIWILGYKEIEKIPKVRYRHYRYILPNIGYDISLIKEASKKFIGKHSFHNLCKRDRSKDRDPVREIYDIKIIENEFFITIDIIGKSFLWHMVRKIVGVFDAIGRGEKDIEWIDKLLDPNHKEGVRTFPAEGLILIEAKVDIDYNYDSYSIKKFLEYWQERYKFYIMKMGISRSFITTL</sequence>
<organism evidence="9 10">
    <name type="scientific">Methanocaldococcus villosus KIN24-T80</name>
    <dbReference type="NCBI Taxonomy" id="1069083"/>
    <lineage>
        <taxon>Archaea</taxon>
        <taxon>Methanobacteriati</taxon>
        <taxon>Methanobacteriota</taxon>
        <taxon>Methanomada group</taxon>
        <taxon>Methanococci</taxon>
        <taxon>Methanococcales</taxon>
        <taxon>Methanocaldococcaceae</taxon>
        <taxon>Methanocaldococcus</taxon>
    </lineage>
</organism>
<dbReference type="Gene3D" id="3.30.70.580">
    <property type="entry name" value="Pseudouridine synthase I, catalytic domain, N-terminal subdomain"/>
    <property type="match status" value="1"/>
</dbReference>
<dbReference type="AlphaFoldDB" id="N6V0M6"/>
<accession>N6V0M6</accession>
<dbReference type="InterPro" id="IPR001406">
    <property type="entry name" value="PsdUridine_synth_TruA"/>
</dbReference>
<keyword evidence="2 4" id="KW-0819">tRNA processing</keyword>
<evidence type="ECO:0000313" key="9">
    <source>
        <dbReference type="EMBL" id="ENN95868.1"/>
    </source>
</evidence>
<dbReference type="InterPro" id="IPR020095">
    <property type="entry name" value="PsdUridine_synth_TruA_C"/>
</dbReference>
<evidence type="ECO:0000256" key="1">
    <source>
        <dbReference type="ARBA" id="ARBA00009375"/>
    </source>
</evidence>
<evidence type="ECO:0000256" key="5">
    <source>
        <dbReference type="PIRSR" id="PIRSR001430-1"/>
    </source>
</evidence>
<dbReference type="PANTHER" id="PTHR11142:SF0">
    <property type="entry name" value="TRNA PSEUDOURIDINE SYNTHASE-LIKE 1"/>
    <property type="match status" value="1"/>
</dbReference>
<dbReference type="GO" id="GO:0003723">
    <property type="term" value="F:RNA binding"/>
    <property type="evidence" value="ECO:0007669"/>
    <property type="project" value="InterPro"/>
</dbReference>
<comment type="caution">
    <text evidence="4">Lacks conserved residue(s) required for the propagation of feature annotation.</text>
</comment>
<dbReference type="GO" id="GO:0031119">
    <property type="term" value="P:tRNA pseudouridine synthesis"/>
    <property type="evidence" value="ECO:0007669"/>
    <property type="project" value="UniProtKB-UniRule"/>
</dbReference>
<evidence type="ECO:0000256" key="7">
    <source>
        <dbReference type="RuleBase" id="RU003792"/>
    </source>
</evidence>
<dbReference type="InterPro" id="IPR020103">
    <property type="entry name" value="PsdUridine_synth_cat_dom_sf"/>
</dbReference>
<comment type="similarity">
    <text evidence="1 4 7">Belongs to the tRNA pseudouridine synthase TruA family.</text>
</comment>
<dbReference type="NCBIfam" id="TIGR00071">
    <property type="entry name" value="hisT_truA"/>
    <property type="match status" value="1"/>
</dbReference>
<comment type="catalytic activity">
    <reaction evidence="4 7">
        <text>uridine(38/39/40) in tRNA = pseudouridine(38/39/40) in tRNA</text>
        <dbReference type="Rhea" id="RHEA:22376"/>
        <dbReference type="Rhea" id="RHEA-COMP:10085"/>
        <dbReference type="Rhea" id="RHEA-COMP:10087"/>
        <dbReference type="ChEBI" id="CHEBI:65314"/>
        <dbReference type="ChEBI" id="CHEBI:65315"/>
        <dbReference type="EC" id="5.4.99.12"/>
    </reaction>
</comment>
<gene>
    <name evidence="4 9" type="primary">truA</name>
    <name evidence="9" type="ORF">J422_05459</name>
</gene>
<dbReference type="STRING" id="1069083.GCA_000371805_01401"/>
<dbReference type="OrthoDB" id="25720at2157"/>
<dbReference type="SUPFAM" id="SSF55120">
    <property type="entry name" value="Pseudouridine synthase"/>
    <property type="match status" value="1"/>
</dbReference>
<dbReference type="EMBL" id="APMM01000041">
    <property type="protein sequence ID" value="ENN95868.1"/>
    <property type="molecule type" value="Genomic_DNA"/>
</dbReference>
<evidence type="ECO:0000259" key="8">
    <source>
        <dbReference type="Pfam" id="PF01416"/>
    </source>
</evidence>
<dbReference type="InterPro" id="IPR020097">
    <property type="entry name" value="PsdUridine_synth_TruA_a/b_dom"/>
</dbReference>
<reference evidence="9 10" key="1">
    <citation type="journal article" date="2013" name="Genome Announc.">
        <title>Draft Genome Sequence of a Highly Flagellated, Fast-Swimming Archaeon, Methanocaldococcus villosus Strain KIN24-T80 (DSM 22612).</title>
        <authorList>
            <person name="Thennarasu S."/>
            <person name="Polireddy D."/>
            <person name="Antony A."/>
            <person name="Yada M.R."/>
            <person name="Algarawi S."/>
            <person name="Sivakumar N."/>
        </authorList>
    </citation>
    <scope>NUCLEOTIDE SEQUENCE [LARGE SCALE GENOMIC DNA]</scope>
    <source>
        <strain evidence="9 10">KIN24-T80</strain>
    </source>
</reference>
<feature type="domain" description="Pseudouridine synthase I TruA alpha/beta" evidence="8">
    <location>
        <begin position="118"/>
        <end position="217"/>
    </location>
</feature>
<dbReference type="Gene3D" id="3.30.70.660">
    <property type="entry name" value="Pseudouridine synthase I, catalytic domain, C-terminal subdomain"/>
    <property type="match status" value="1"/>
</dbReference>
<evidence type="ECO:0000256" key="2">
    <source>
        <dbReference type="ARBA" id="ARBA00022694"/>
    </source>
</evidence>
<comment type="caution">
    <text evidence="9">The sequence shown here is derived from an EMBL/GenBank/DDBJ whole genome shotgun (WGS) entry which is preliminary data.</text>
</comment>
<dbReference type="GO" id="GO:0160147">
    <property type="term" value="F:tRNA pseudouridine(38-40) synthase activity"/>
    <property type="evidence" value="ECO:0007669"/>
    <property type="project" value="UniProtKB-EC"/>
</dbReference>
<proteinExistence type="inferred from homology"/>
<comment type="function">
    <text evidence="4">Formation of pseudouridine at positions 38, 39 and 40 in the anticodon stem and loop of transfer RNAs.</text>
</comment>
<dbReference type="InterPro" id="IPR020094">
    <property type="entry name" value="TruA/RsuA/RluB/E/F_N"/>
</dbReference>
<keyword evidence="3 4" id="KW-0413">Isomerase</keyword>
<evidence type="ECO:0000256" key="6">
    <source>
        <dbReference type="PIRSR" id="PIRSR001430-2"/>
    </source>
</evidence>
<dbReference type="Proteomes" id="UP000053695">
    <property type="component" value="Unassembled WGS sequence"/>
</dbReference>
<dbReference type="PATRIC" id="fig|1069083.5.peg.1066"/>
<dbReference type="RefSeq" id="WP_004592537.1">
    <property type="nucleotide sequence ID" value="NZ_APMM01000041.1"/>
</dbReference>
<evidence type="ECO:0000256" key="4">
    <source>
        <dbReference type="HAMAP-Rule" id="MF_00171"/>
    </source>
</evidence>
<evidence type="ECO:0000256" key="3">
    <source>
        <dbReference type="ARBA" id="ARBA00023235"/>
    </source>
</evidence>
<dbReference type="EC" id="5.4.99.12" evidence="4"/>
<dbReference type="HAMAP" id="MF_00171">
    <property type="entry name" value="TruA"/>
    <property type="match status" value="1"/>
</dbReference>
<dbReference type="Pfam" id="PF01416">
    <property type="entry name" value="PseudoU_synth_1"/>
    <property type="match status" value="1"/>
</dbReference>
<dbReference type="FunFam" id="3.30.70.580:FF:000032">
    <property type="entry name" value="tRNA pseudouridine synthase"/>
    <property type="match status" value="1"/>
</dbReference>
<dbReference type="PIRSF" id="PIRSF001430">
    <property type="entry name" value="tRNA_psdUrid_synth"/>
    <property type="match status" value="1"/>
</dbReference>